<gene>
    <name evidence="1" type="ORF">QM012_008638</name>
</gene>
<evidence type="ECO:0000313" key="2">
    <source>
        <dbReference type="Proteomes" id="UP001341245"/>
    </source>
</evidence>
<accession>A0ABR0TLK8</accession>
<comment type="caution">
    <text evidence="1">The sequence shown here is derived from an EMBL/GenBank/DDBJ whole genome shotgun (WGS) entry which is preliminary data.</text>
</comment>
<dbReference type="EMBL" id="JASGXD010000007">
    <property type="protein sequence ID" value="KAK6004776.1"/>
    <property type="molecule type" value="Genomic_DNA"/>
</dbReference>
<sequence>MAQQQPQVLIDLSTLPFSDGTGQPPAGAHYNQLPDADMLELLTREFNKNAALVQQWGTEIRFVENLPQGFSYWQYMTTSRKTPPVPSKPIKQTFGHPVMHHFSSGKQFLQHVAEIMDANELWIRTLIYHAQPNNQINWARSQVAQLINRPVICSNQH</sequence>
<evidence type="ECO:0000313" key="1">
    <source>
        <dbReference type="EMBL" id="KAK6004776.1"/>
    </source>
</evidence>
<organism evidence="1 2">
    <name type="scientific">Aureobasidium pullulans</name>
    <name type="common">Black yeast</name>
    <name type="synonym">Pullularia pullulans</name>
    <dbReference type="NCBI Taxonomy" id="5580"/>
    <lineage>
        <taxon>Eukaryota</taxon>
        <taxon>Fungi</taxon>
        <taxon>Dikarya</taxon>
        <taxon>Ascomycota</taxon>
        <taxon>Pezizomycotina</taxon>
        <taxon>Dothideomycetes</taxon>
        <taxon>Dothideomycetidae</taxon>
        <taxon>Dothideales</taxon>
        <taxon>Saccotheciaceae</taxon>
        <taxon>Aureobasidium</taxon>
    </lineage>
</organism>
<reference evidence="1 2" key="1">
    <citation type="submission" date="2023-11" db="EMBL/GenBank/DDBJ databases">
        <title>Draft genome sequence and annotation of the polyextremotolerant black yeast-like fungus Aureobasidium pullulans NRRL 62042.</title>
        <authorList>
            <person name="Dielentheis-Frenken M.R.E."/>
            <person name="Wibberg D."/>
            <person name="Blank L.M."/>
            <person name="Tiso T."/>
        </authorList>
    </citation>
    <scope>NUCLEOTIDE SEQUENCE [LARGE SCALE GENOMIC DNA]</scope>
    <source>
        <strain evidence="1 2">NRRL 62042</strain>
    </source>
</reference>
<protein>
    <submittedName>
        <fullName evidence="1">Uncharacterized protein</fullName>
    </submittedName>
</protein>
<keyword evidence="2" id="KW-1185">Reference proteome</keyword>
<name>A0ABR0TLK8_AURPU</name>
<dbReference type="Proteomes" id="UP001341245">
    <property type="component" value="Unassembled WGS sequence"/>
</dbReference>
<proteinExistence type="predicted"/>